<dbReference type="Pfam" id="PF11843">
    <property type="entry name" value="DUF3363"/>
    <property type="match status" value="1"/>
</dbReference>
<dbReference type="RefSeq" id="WP_128115269.1">
    <property type="nucleotide sequence ID" value="NZ_UAQM01000002.1"/>
</dbReference>
<dbReference type="EMBL" id="UAQM01000002">
    <property type="protein sequence ID" value="SPU43015.1"/>
    <property type="molecule type" value="Genomic_DNA"/>
</dbReference>
<organism evidence="2 3">
    <name type="scientific">Brevundimonas diminuta</name>
    <name type="common">Pseudomonas diminuta</name>
    <dbReference type="NCBI Taxonomy" id="293"/>
    <lineage>
        <taxon>Bacteria</taxon>
        <taxon>Pseudomonadati</taxon>
        <taxon>Pseudomonadota</taxon>
        <taxon>Alphaproteobacteria</taxon>
        <taxon>Caulobacterales</taxon>
        <taxon>Caulobacteraceae</taxon>
        <taxon>Brevundimonas</taxon>
    </lineage>
</organism>
<gene>
    <name evidence="2" type="ORF">NCTC11165_00986</name>
</gene>
<feature type="region of interest" description="Disordered" evidence="1">
    <location>
        <begin position="543"/>
        <end position="567"/>
    </location>
</feature>
<sequence>MTRDDDLRIRPGRIRARSGSDLGTALRQVRIAVARAGGASRTGRAAGGARVAAFGRGRAAIVRGLQAGGARRQVVVKARVVRRSAGGLGAHIGYLQRDGVTRDGEPGRLFDARSDRADGSVFAQRAGDDRHHFRFIVSPEDARELTDLRAYTRDLMTGIEADLGTRLDWVAVDHWNTTHPHIHIVLRGRLEDGSDLVINRDYISRGVRARAEALAELELGPPGRRERTAALMRDVGAERRTRLDRMLERHADPQRRIDLRREGGTAESDLVRPLAQRLRTLERFGLATSEGPGRWRLEPDLGPRLGAMARDAEVAGRLAAALEARGVARAPEQWTTAPLSAVVVGRVLARGLDDELKGTGFAIIDGLDGRLRHITLSDAGAPEPRVDALVRASPPSRGVHPMTVTVSDLALRDQIQARGATWLDRRLLDPRPVETAGGFADEVAAAREARIDHLVGEGLAERRRGGARFASDLLETLKARDLRAAAEKIEARTGLTFRPIREGDDVSGVYRRRLDLASGRFAMIDDGLGFSLAPWRPSLETSRGRSVMGLSGPGGEIAWRPARGPGR</sequence>
<evidence type="ECO:0000313" key="2">
    <source>
        <dbReference type="EMBL" id="SPU43015.1"/>
    </source>
</evidence>
<accession>A0A2X1C3R6</accession>
<dbReference type="InterPro" id="IPR021795">
    <property type="entry name" value="DUF3363"/>
</dbReference>
<name>A0A2X1C3R6_BREDI</name>
<protein>
    <submittedName>
        <fullName evidence="2">Protein of uncharacterized function (DUF3363)</fullName>
    </submittedName>
</protein>
<dbReference type="Proteomes" id="UP000250358">
    <property type="component" value="Unassembled WGS sequence"/>
</dbReference>
<evidence type="ECO:0000313" key="3">
    <source>
        <dbReference type="Proteomes" id="UP000250358"/>
    </source>
</evidence>
<dbReference type="AlphaFoldDB" id="A0A2X1C3R6"/>
<evidence type="ECO:0000256" key="1">
    <source>
        <dbReference type="SAM" id="MobiDB-lite"/>
    </source>
</evidence>
<proteinExistence type="predicted"/>
<reference evidence="2 3" key="1">
    <citation type="submission" date="2018-06" db="EMBL/GenBank/DDBJ databases">
        <authorList>
            <consortium name="Pathogen Informatics"/>
            <person name="Doyle S."/>
        </authorList>
    </citation>
    <scope>NUCLEOTIDE SEQUENCE [LARGE SCALE GENOMIC DNA]</scope>
    <source>
        <strain evidence="2 3">NCTC11165</strain>
    </source>
</reference>